<evidence type="ECO:0000256" key="1">
    <source>
        <dbReference type="SAM" id="Phobius"/>
    </source>
</evidence>
<reference evidence="2 3" key="1">
    <citation type="submission" date="2021-06" db="EMBL/GenBank/DDBJ databases">
        <title>Complete genome of Haloferula helveola possessing various polysaccharide degrading enzymes.</title>
        <authorList>
            <person name="Takami H."/>
            <person name="Huang C."/>
            <person name="Hamasaki K."/>
        </authorList>
    </citation>
    <scope>NUCLEOTIDE SEQUENCE [LARGE SCALE GENOMIC DNA]</scope>
    <source>
        <strain evidence="2 3">CN-1</strain>
    </source>
</reference>
<dbReference type="Pfam" id="PF13911">
    <property type="entry name" value="AhpC-TSA_2"/>
    <property type="match status" value="1"/>
</dbReference>
<keyword evidence="1" id="KW-0812">Transmembrane</keyword>
<feature type="transmembrane region" description="Helical" evidence="1">
    <location>
        <begin position="66"/>
        <end position="88"/>
    </location>
</feature>
<evidence type="ECO:0000313" key="2">
    <source>
        <dbReference type="EMBL" id="BCX50155.1"/>
    </source>
</evidence>
<dbReference type="EMBL" id="AP024702">
    <property type="protein sequence ID" value="BCX50155.1"/>
    <property type="molecule type" value="Genomic_DNA"/>
</dbReference>
<sequence>MPRVLIAAGVFHLLFGVWANFWPNLYFDWIGCDRPNHPMLWRGVGLLSAAFGCGFLIASRSPVRHWPLVLMGFLKFNFVIISFITIRIDGPLPYQILGLVVIDDLLWWFPFAAMLWAAAEAHAGRPPSGDPPLTLEEAGQQYHLSTGVTLGAAAKDQVLVLVFLRHFGCTFTRKILRELEDLKREADRHGARLVLVHMLSPGGEKQYLDGKGNIARIADPMCELYRAFDLGKGGFLELFGPRVWLPLIIALFRGCGIGHVAGDGLQLPGAFLFHDNDILAAQRAKTQADLPDLPALFEGLPEPENTESVPA</sequence>
<keyword evidence="1" id="KW-1133">Transmembrane helix</keyword>
<accession>A0ABN6H904</accession>
<feature type="transmembrane region" description="Helical" evidence="1">
    <location>
        <begin position="39"/>
        <end position="59"/>
    </location>
</feature>
<dbReference type="InterPro" id="IPR036249">
    <property type="entry name" value="Thioredoxin-like_sf"/>
</dbReference>
<proteinExistence type="predicted"/>
<dbReference type="SUPFAM" id="SSF52833">
    <property type="entry name" value="Thioredoxin-like"/>
    <property type="match status" value="1"/>
</dbReference>
<gene>
    <name evidence="2" type="ORF">HAHE_40630</name>
</gene>
<organism evidence="2 3">
    <name type="scientific">Haloferula helveola</name>
    <dbReference type="NCBI Taxonomy" id="490095"/>
    <lineage>
        <taxon>Bacteria</taxon>
        <taxon>Pseudomonadati</taxon>
        <taxon>Verrucomicrobiota</taxon>
        <taxon>Verrucomicrobiia</taxon>
        <taxon>Verrucomicrobiales</taxon>
        <taxon>Verrucomicrobiaceae</taxon>
        <taxon>Haloferula</taxon>
    </lineage>
</organism>
<keyword evidence="1" id="KW-0472">Membrane</keyword>
<evidence type="ECO:0000313" key="3">
    <source>
        <dbReference type="Proteomes" id="UP001374893"/>
    </source>
</evidence>
<dbReference type="InterPro" id="IPR032801">
    <property type="entry name" value="PXL2A/B/C"/>
</dbReference>
<dbReference type="RefSeq" id="WP_338687087.1">
    <property type="nucleotide sequence ID" value="NZ_AP024702.1"/>
</dbReference>
<keyword evidence="3" id="KW-1185">Reference proteome</keyword>
<name>A0ABN6H904_9BACT</name>
<protein>
    <submittedName>
        <fullName evidence="2">Alkylhydroperoxide reductase</fullName>
    </submittedName>
</protein>
<dbReference type="Gene3D" id="3.40.30.10">
    <property type="entry name" value="Glutaredoxin"/>
    <property type="match status" value="1"/>
</dbReference>
<dbReference type="Proteomes" id="UP001374893">
    <property type="component" value="Chromosome"/>
</dbReference>